<organism evidence="1">
    <name type="scientific">Bionectria ochroleuca</name>
    <name type="common">Gliocladium roseum</name>
    <dbReference type="NCBI Taxonomy" id="29856"/>
    <lineage>
        <taxon>Eukaryota</taxon>
        <taxon>Fungi</taxon>
        <taxon>Dikarya</taxon>
        <taxon>Ascomycota</taxon>
        <taxon>Pezizomycotina</taxon>
        <taxon>Sordariomycetes</taxon>
        <taxon>Hypocreomycetidae</taxon>
        <taxon>Hypocreales</taxon>
        <taxon>Bionectriaceae</taxon>
        <taxon>Clonostachys</taxon>
    </lineage>
</organism>
<gene>
    <name evidence="1" type="ORF">BN869_000014207_1</name>
</gene>
<protein>
    <recommendedName>
        <fullName evidence="2">Transposase Tc1-like domain-containing protein</fullName>
    </recommendedName>
</protein>
<dbReference type="AlphaFoldDB" id="A0A0B7KLS4"/>
<proteinExistence type="predicted"/>
<dbReference type="EMBL" id="CDPU01000394">
    <property type="protein sequence ID" value="CEO58149.1"/>
    <property type="molecule type" value="Genomic_DNA"/>
</dbReference>
<evidence type="ECO:0000313" key="1">
    <source>
        <dbReference type="EMBL" id="CEO58149.1"/>
    </source>
</evidence>
<name>A0A0B7KLS4_BIOOC</name>
<reference evidence="1" key="1">
    <citation type="submission" date="2015-01" db="EMBL/GenBank/DDBJ databases">
        <authorList>
            <person name="Durling Mikael"/>
        </authorList>
    </citation>
    <scope>NUCLEOTIDE SEQUENCE</scope>
</reference>
<accession>A0A0B7KLS4</accession>
<evidence type="ECO:0008006" key="2">
    <source>
        <dbReference type="Google" id="ProtNLM"/>
    </source>
</evidence>
<sequence>MYDISTRAYIVALKATSRLSSREISSLTGILTRMIDRIYAKAIECGFELNASQLMIKDSYFEDAARSGRPPVAIPEAAKAILSKVRTDRYGREKSCADIAGELSLEGIDISATTVWKVLCKSGFLNGDGIKIPLSRSKKGGIDWYRYQTEILNLKLLPFAKECQLARPAMVYDLHQVKRLLWCANSPDLNMIEPA</sequence>